<proteinExistence type="predicted"/>
<comment type="caution">
    <text evidence="1">The sequence shown here is derived from an EMBL/GenBank/DDBJ whole genome shotgun (WGS) entry which is preliminary data.</text>
</comment>
<dbReference type="VEuPathDB" id="FungiDB:RhiirFUN_022480"/>
<protein>
    <submittedName>
        <fullName evidence="1">Uncharacterized protein</fullName>
    </submittedName>
</protein>
<name>A0A2I1F4I7_9GLOM</name>
<gene>
    <name evidence="1" type="ORF">RhiirA1_395863</name>
</gene>
<dbReference type="VEuPathDB" id="FungiDB:FUN_017146"/>
<sequence length="126" mass="15106">MEQQSFTNIVSQSVDYLGQSHNWTDTDIISSYKEICKQLDTCKEKLREEHELQKEESALRAEKKRLIRMKNTLWRRLVPLCIEEMIYTLNNKLIQKNHTCHYIIVFFVIGELDEKLDMKISIRMLL</sequence>
<accession>A0A2I1F4I7</accession>
<dbReference type="Proteomes" id="UP000232688">
    <property type="component" value="Unassembled WGS sequence"/>
</dbReference>
<evidence type="ECO:0000313" key="1">
    <source>
        <dbReference type="EMBL" id="PKC64673.1"/>
    </source>
</evidence>
<dbReference type="AlphaFoldDB" id="A0A2I1F4I7"/>
<evidence type="ECO:0000313" key="2">
    <source>
        <dbReference type="Proteomes" id="UP000232688"/>
    </source>
</evidence>
<reference evidence="1 2" key="1">
    <citation type="submission" date="2017-10" db="EMBL/GenBank/DDBJ databases">
        <title>Extensive intraspecific genome diversity in a model arbuscular mycorrhizal fungus.</title>
        <authorList>
            <person name="Chen E.C.H."/>
            <person name="Morin E."/>
            <person name="Baudet D."/>
            <person name="Noel J."/>
            <person name="Ndikumana S."/>
            <person name="Charron P."/>
            <person name="St-Onge C."/>
            <person name="Giorgi J."/>
            <person name="Grigoriev I.V."/>
            <person name="Roux C."/>
            <person name="Martin F.M."/>
            <person name="Corradi N."/>
        </authorList>
    </citation>
    <scope>NUCLEOTIDE SEQUENCE [LARGE SCALE GENOMIC DNA]</scope>
    <source>
        <strain evidence="1 2">A1</strain>
    </source>
</reference>
<dbReference type="EMBL" id="LLXH01000613">
    <property type="protein sequence ID" value="PKC64673.1"/>
    <property type="molecule type" value="Genomic_DNA"/>
</dbReference>
<organism evidence="1 2">
    <name type="scientific">Rhizophagus irregularis</name>
    <dbReference type="NCBI Taxonomy" id="588596"/>
    <lineage>
        <taxon>Eukaryota</taxon>
        <taxon>Fungi</taxon>
        <taxon>Fungi incertae sedis</taxon>
        <taxon>Mucoromycota</taxon>
        <taxon>Glomeromycotina</taxon>
        <taxon>Glomeromycetes</taxon>
        <taxon>Glomerales</taxon>
        <taxon>Glomeraceae</taxon>
        <taxon>Rhizophagus</taxon>
    </lineage>
</organism>
<dbReference type="OrthoDB" id="5563539at2759"/>
<dbReference type="VEuPathDB" id="FungiDB:RhiirA1_395863"/>
<reference evidence="1 2" key="2">
    <citation type="submission" date="2017-10" db="EMBL/GenBank/DDBJ databases">
        <title>Genome analyses suggest a sexual origin of heterokaryosis in a supposedly ancient asexual fungus.</title>
        <authorList>
            <person name="Corradi N."/>
            <person name="Sedzielewska K."/>
            <person name="Noel J."/>
            <person name="Charron P."/>
            <person name="Farinelli L."/>
            <person name="Marton T."/>
            <person name="Kruger M."/>
            <person name="Pelin A."/>
            <person name="Brachmann A."/>
            <person name="Corradi N."/>
        </authorList>
    </citation>
    <scope>NUCLEOTIDE SEQUENCE [LARGE SCALE GENOMIC DNA]</scope>
    <source>
        <strain evidence="1 2">A1</strain>
    </source>
</reference>